<protein>
    <recommendedName>
        <fullName evidence="1">YrdC-like domain-containing protein</fullName>
    </recommendedName>
</protein>
<dbReference type="PROSITE" id="PS51163">
    <property type="entry name" value="YRDC"/>
    <property type="match status" value="1"/>
</dbReference>
<dbReference type="PANTHER" id="PTHR42828:SF3">
    <property type="entry name" value="THREONYLCARBAMOYL-AMP SYNTHASE"/>
    <property type="match status" value="1"/>
</dbReference>
<dbReference type="Gene3D" id="3.90.870.10">
    <property type="entry name" value="DHBP synthase"/>
    <property type="match status" value="1"/>
</dbReference>
<dbReference type="RefSeq" id="WP_310268376.1">
    <property type="nucleotide sequence ID" value="NZ_JAVDXU010000003.1"/>
</dbReference>
<dbReference type="SUPFAM" id="SSF55821">
    <property type="entry name" value="YrdC/RibB"/>
    <property type="match status" value="1"/>
</dbReference>
<evidence type="ECO:0000259" key="1">
    <source>
        <dbReference type="PROSITE" id="PS51163"/>
    </source>
</evidence>
<name>A0ABU1YR45_ROSSA</name>
<organism evidence="2 3">
    <name type="scientific">Roseateles saccharophilus</name>
    <name type="common">Pseudomonas saccharophila</name>
    <dbReference type="NCBI Taxonomy" id="304"/>
    <lineage>
        <taxon>Bacteria</taxon>
        <taxon>Pseudomonadati</taxon>
        <taxon>Pseudomonadota</taxon>
        <taxon>Betaproteobacteria</taxon>
        <taxon>Burkholderiales</taxon>
        <taxon>Sphaerotilaceae</taxon>
        <taxon>Roseateles</taxon>
    </lineage>
</organism>
<gene>
    <name evidence="2" type="ORF">J2X20_003998</name>
</gene>
<accession>A0ABU1YR45</accession>
<dbReference type="PANTHER" id="PTHR42828">
    <property type="entry name" value="DHBP SYNTHASE RIBB-LIKE ALPHA/BETA DOMAIN-CONTAINING PROTEIN"/>
    <property type="match status" value="1"/>
</dbReference>
<dbReference type="InterPro" id="IPR006070">
    <property type="entry name" value="Sua5-like_dom"/>
</dbReference>
<dbReference type="EMBL" id="JAVDXU010000003">
    <property type="protein sequence ID" value="MDR7271330.1"/>
    <property type="molecule type" value="Genomic_DNA"/>
</dbReference>
<dbReference type="Pfam" id="PF01300">
    <property type="entry name" value="Sua5_yciO_yrdC"/>
    <property type="match status" value="1"/>
</dbReference>
<feature type="domain" description="YrdC-like" evidence="1">
    <location>
        <begin position="18"/>
        <end position="198"/>
    </location>
</feature>
<dbReference type="Proteomes" id="UP001180453">
    <property type="component" value="Unassembled WGS sequence"/>
</dbReference>
<reference evidence="2 3" key="1">
    <citation type="submission" date="2023-07" db="EMBL/GenBank/DDBJ databases">
        <title>Sorghum-associated microbial communities from plants grown in Nebraska, USA.</title>
        <authorList>
            <person name="Schachtman D."/>
        </authorList>
    </citation>
    <scope>NUCLEOTIDE SEQUENCE [LARGE SCALE GENOMIC DNA]</scope>
    <source>
        <strain evidence="2 3">BE314</strain>
    </source>
</reference>
<dbReference type="InterPro" id="IPR052532">
    <property type="entry name" value="SUA5_domain"/>
</dbReference>
<proteinExistence type="predicted"/>
<sequence>MSTRPFLRCEVHPDNPQGRQLQVVAERLRAGAIAAVPTASGYLLTSRFDDKAAAARLLHRVDERLPVMLLCRDLAQAAAFMRIDDSAFRTIREARRGSAAFLLRCTHRVPRRLAAGAGGHALLYFAGHAAGHGLLEQLEDPLLALAPPDGLRELDQLTVDSLALLDVALDAGPLSEPQPIEYVELVQPARAIARLWTQPTGDICLAA</sequence>
<comment type="caution">
    <text evidence="2">The sequence shown here is derived from an EMBL/GenBank/DDBJ whole genome shotgun (WGS) entry which is preliminary data.</text>
</comment>
<dbReference type="InterPro" id="IPR017945">
    <property type="entry name" value="DHBP_synth_RibB-like_a/b_dom"/>
</dbReference>
<keyword evidence="3" id="KW-1185">Reference proteome</keyword>
<evidence type="ECO:0000313" key="2">
    <source>
        <dbReference type="EMBL" id="MDR7271330.1"/>
    </source>
</evidence>
<evidence type="ECO:0000313" key="3">
    <source>
        <dbReference type="Proteomes" id="UP001180453"/>
    </source>
</evidence>